<sequence>MTLSLVLACVWAVVANLGAMLPSRDNHWRDAYVLIGLGAPLLGFVLYENGLWIGLLVLGAAMSVLRWPVIYLARWLRQWGRRRGGR</sequence>
<evidence type="ECO:0000256" key="1">
    <source>
        <dbReference type="SAM" id="Phobius"/>
    </source>
</evidence>
<keyword evidence="3" id="KW-1185">Reference proteome</keyword>
<evidence type="ECO:0000313" key="3">
    <source>
        <dbReference type="Proteomes" id="UP000294662"/>
    </source>
</evidence>
<feature type="transmembrane region" description="Helical" evidence="1">
    <location>
        <begin position="51"/>
        <end position="73"/>
    </location>
</feature>
<dbReference type="RefSeq" id="WP_132827063.1">
    <property type="nucleotide sequence ID" value="NZ_SMFP01000001.1"/>
</dbReference>
<protein>
    <submittedName>
        <fullName evidence="2">DUF2484 family protein</fullName>
    </submittedName>
</protein>
<dbReference type="Pfam" id="PF10658">
    <property type="entry name" value="DUF2484"/>
    <property type="match status" value="1"/>
</dbReference>
<keyword evidence="1" id="KW-0472">Membrane</keyword>
<evidence type="ECO:0000313" key="2">
    <source>
        <dbReference type="EMBL" id="TDE41073.1"/>
    </source>
</evidence>
<keyword evidence="1" id="KW-1133">Transmembrane helix</keyword>
<keyword evidence="1" id="KW-0812">Transmembrane</keyword>
<dbReference type="OrthoDB" id="7862849at2"/>
<dbReference type="AlphaFoldDB" id="A0A4R5F120"/>
<dbReference type="InterPro" id="IPR018919">
    <property type="entry name" value="DUF2484"/>
</dbReference>
<dbReference type="Proteomes" id="UP000294662">
    <property type="component" value="Unassembled WGS sequence"/>
</dbReference>
<organism evidence="2 3">
    <name type="scientific">Antarcticimicrobium sediminis</name>
    <dbReference type="NCBI Taxonomy" id="2546227"/>
    <lineage>
        <taxon>Bacteria</taxon>
        <taxon>Pseudomonadati</taxon>
        <taxon>Pseudomonadota</taxon>
        <taxon>Alphaproteobacteria</taxon>
        <taxon>Rhodobacterales</taxon>
        <taxon>Paracoccaceae</taxon>
        <taxon>Antarcticimicrobium</taxon>
    </lineage>
</organism>
<comment type="caution">
    <text evidence="2">The sequence shown here is derived from an EMBL/GenBank/DDBJ whole genome shotgun (WGS) entry which is preliminary data.</text>
</comment>
<accession>A0A4R5F120</accession>
<proteinExistence type="predicted"/>
<name>A0A4R5F120_9RHOB</name>
<dbReference type="EMBL" id="SMFP01000001">
    <property type="protein sequence ID" value="TDE41073.1"/>
    <property type="molecule type" value="Genomic_DNA"/>
</dbReference>
<gene>
    <name evidence="2" type="ORF">E1B25_02355</name>
</gene>
<reference evidence="2 3" key="1">
    <citation type="submission" date="2019-03" db="EMBL/GenBank/DDBJ databases">
        <authorList>
            <person name="Zhang S."/>
        </authorList>
    </citation>
    <scope>NUCLEOTIDE SEQUENCE [LARGE SCALE GENOMIC DNA]</scope>
    <source>
        <strain evidence="2 3">S4J41</strain>
    </source>
</reference>